<accession>A0AAU8PN10</accession>
<dbReference type="RefSeq" id="WP_013822692.1">
    <property type="nucleotide sequence ID" value="NC_015573.1"/>
</dbReference>
<name>A0AAU8PN10_DESK7</name>
<sequence>MPASVRISTRAWKTLKEIAEQTGETMYAVLDRAVEAYRRQWLLLETNKAYAALKGDPEGWRDETAERREWDVVLSDGLEGDD</sequence>
<evidence type="ECO:0000313" key="1">
    <source>
        <dbReference type="EMBL" id="AEG15177.1"/>
    </source>
</evidence>
<dbReference type="Proteomes" id="UP000009229">
    <property type="component" value="Chromosome"/>
</dbReference>
<keyword evidence="2" id="KW-1185">Reference proteome</keyword>
<gene>
    <name evidence="1" type="ordered locus">Desku_1597</name>
</gene>
<organism evidence="1 2">
    <name type="scientific">Desulfofundulus kuznetsovii (strain DSM 6115 / VKM B-1805 / 17)</name>
    <name type="common">Desulfotomaculum kuznetsovii</name>
    <dbReference type="NCBI Taxonomy" id="760568"/>
    <lineage>
        <taxon>Bacteria</taxon>
        <taxon>Bacillati</taxon>
        <taxon>Bacillota</taxon>
        <taxon>Clostridia</taxon>
        <taxon>Eubacteriales</taxon>
        <taxon>Peptococcaceae</taxon>
        <taxon>Desulfofundulus</taxon>
    </lineage>
</organism>
<proteinExistence type="predicted"/>
<evidence type="ECO:0000313" key="2">
    <source>
        <dbReference type="Proteomes" id="UP000009229"/>
    </source>
</evidence>
<evidence type="ECO:0008006" key="3">
    <source>
        <dbReference type="Google" id="ProtNLM"/>
    </source>
</evidence>
<dbReference type="AlphaFoldDB" id="A0AAU8PN10"/>
<dbReference type="EMBL" id="CP002770">
    <property type="protein sequence ID" value="AEG15177.1"/>
    <property type="molecule type" value="Genomic_DNA"/>
</dbReference>
<dbReference type="KEGG" id="dku:Desku_1597"/>
<protein>
    <recommendedName>
        <fullName evidence="3">Toxin-antitoxin system protein</fullName>
    </recommendedName>
</protein>
<reference evidence="2" key="1">
    <citation type="submission" date="2011-05" db="EMBL/GenBank/DDBJ databases">
        <title>Complete sequence of Desulfotomaculum kuznetsovii DSM 6115.</title>
        <authorList>
            <person name="Lucas S."/>
            <person name="Han J."/>
            <person name="Lapidus A."/>
            <person name="Cheng J.-F."/>
            <person name="Goodwin L."/>
            <person name="Pitluck S."/>
            <person name="Peters L."/>
            <person name="Mikhailova N."/>
            <person name="Lu M."/>
            <person name="Saunders E."/>
            <person name="Han C."/>
            <person name="Tapia R."/>
            <person name="Land M."/>
            <person name="Hauser L."/>
            <person name="Kyrpides N."/>
            <person name="Ivanova N."/>
            <person name="Pagani I."/>
            <person name="Nazina T."/>
            <person name="Ivanova A."/>
            <person name="Parshina S."/>
            <person name="Kuever J."/>
            <person name="Muyzer G."/>
            <person name="Plugge C."/>
            <person name="Stams A."/>
            <person name="Woyke T."/>
        </authorList>
    </citation>
    <scope>NUCLEOTIDE SEQUENCE [LARGE SCALE GENOMIC DNA]</scope>
    <source>
        <strain evidence="2">DSM 6115 / VKM B-1805 / 17</strain>
    </source>
</reference>